<reference evidence="8 9" key="1">
    <citation type="submission" date="2015-11" db="EMBL/GenBank/DDBJ databases">
        <title>Genomic analysis of 38 Legionella species identifies large and diverse effector repertoires.</title>
        <authorList>
            <person name="Burstein D."/>
            <person name="Amaro F."/>
            <person name="Zusman T."/>
            <person name="Lifshitz Z."/>
            <person name="Cohen O."/>
            <person name="Gilbert J.A."/>
            <person name="Pupko T."/>
            <person name="Shuman H.A."/>
            <person name="Segal G."/>
        </authorList>
    </citation>
    <scope>NUCLEOTIDE SEQUENCE [LARGE SCALE GENOMIC DNA]</scope>
    <source>
        <strain evidence="8 9">ATCC 49505</strain>
    </source>
</reference>
<dbReference type="GO" id="GO:0046872">
    <property type="term" value="F:metal ion binding"/>
    <property type="evidence" value="ECO:0007669"/>
    <property type="project" value="UniProtKB-KW"/>
</dbReference>
<feature type="domain" description="Peptidase M48" evidence="7">
    <location>
        <begin position="74"/>
        <end position="258"/>
    </location>
</feature>
<evidence type="ECO:0000256" key="1">
    <source>
        <dbReference type="ARBA" id="ARBA00001947"/>
    </source>
</evidence>
<dbReference type="InterPro" id="IPR001915">
    <property type="entry name" value="Peptidase_M48"/>
</dbReference>
<dbReference type="Proteomes" id="UP000054997">
    <property type="component" value="Unassembled WGS sequence"/>
</dbReference>
<dbReference type="PANTHER" id="PTHR22726">
    <property type="entry name" value="METALLOENDOPEPTIDASE OMA1"/>
    <property type="match status" value="1"/>
</dbReference>
<organism evidence="8 9">
    <name type="scientific">Legionella londiniensis</name>
    <dbReference type="NCBI Taxonomy" id="45068"/>
    <lineage>
        <taxon>Bacteria</taxon>
        <taxon>Pseudomonadati</taxon>
        <taxon>Pseudomonadota</taxon>
        <taxon>Gammaproteobacteria</taxon>
        <taxon>Legionellales</taxon>
        <taxon>Legionellaceae</taxon>
        <taxon>Legionella</taxon>
    </lineage>
</organism>
<dbReference type="InterPro" id="IPR051156">
    <property type="entry name" value="Mito/Outer_Membr_Metalloprot"/>
</dbReference>
<comment type="caution">
    <text evidence="8">The sequence shown here is derived from an EMBL/GenBank/DDBJ whole genome shotgun (WGS) entry which is preliminary data.</text>
</comment>
<evidence type="ECO:0000256" key="6">
    <source>
        <dbReference type="ARBA" id="ARBA00023049"/>
    </source>
</evidence>
<keyword evidence="5" id="KW-0862">Zinc</keyword>
<dbReference type="CDD" id="cd07333">
    <property type="entry name" value="M48C_bepA_like"/>
    <property type="match status" value="1"/>
</dbReference>
<dbReference type="STRING" id="45068.Llon_0540"/>
<dbReference type="Gene3D" id="3.30.2010.10">
    <property type="entry name" value="Metalloproteases ('zincins'), catalytic domain"/>
    <property type="match status" value="1"/>
</dbReference>
<evidence type="ECO:0000313" key="9">
    <source>
        <dbReference type="Proteomes" id="UP000054997"/>
    </source>
</evidence>
<dbReference type="GO" id="GO:0051603">
    <property type="term" value="P:proteolysis involved in protein catabolic process"/>
    <property type="evidence" value="ECO:0007669"/>
    <property type="project" value="TreeGrafter"/>
</dbReference>
<evidence type="ECO:0000259" key="7">
    <source>
        <dbReference type="Pfam" id="PF01435"/>
    </source>
</evidence>
<dbReference type="InterPro" id="IPR011990">
    <property type="entry name" value="TPR-like_helical_dom_sf"/>
</dbReference>
<sequence length="475" mass="54555">MDLMLRNAFLDRIWRNTMFHHRIAAACLWLVLFFTQNLYAYNPYTTRELDELEKEFANLIHQSNQVLRNPLAMEYINHLGKRLASQNDINLPYFFIVKSNEINAFAGPGGYIAINSQLILATENESELAAVMAHEIAHVRLHHLYRMLEHQKQMRVPMLASVLASLALGVINPTLGGGALMASLTGLAQDNINFTRANEKEADRIGIDMLIRSGIDPRGMAGFFKKMQQNSRYYFSDLPPILRTHPLDDDRIAEAENRCQNLKQKIYPNDLNYPLFKELIRNLTGQDTKQLLDYYTVSCQKESKQACQYGYALALIKAREYQKAEKKLLPLYNLDTDNFYYALALAETKMHLNQTSDAWDILNRLYVNYPESYAVLLAYADVLMNTGKAHDAENLLLKASRKFKSDLPVCQQLARSQAKANHKGYAYFTRAQCELIKGNKKQALNQLNIAKKIDKKDRFLQARIEAKIEEIKESL</sequence>
<protein>
    <submittedName>
        <fullName evidence="8">Zn-dependent protease</fullName>
    </submittedName>
</protein>
<keyword evidence="3" id="KW-0479">Metal-binding</keyword>
<dbReference type="GO" id="GO:0016020">
    <property type="term" value="C:membrane"/>
    <property type="evidence" value="ECO:0007669"/>
    <property type="project" value="TreeGrafter"/>
</dbReference>
<evidence type="ECO:0000256" key="5">
    <source>
        <dbReference type="ARBA" id="ARBA00022833"/>
    </source>
</evidence>
<evidence type="ECO:0000256" key="3">
    <source>
        <dbReference type="ARBA" id="ARBA00022723"/>
    </source>
</evidence>
<keyword evidence="9" id="KW-1185">Reference proteome</keyword>
<dbReference type="PATRIC" id="fig|45068.5.peg.585"/>
<dbReference type="Pfam" id="PF01435">
    <property type="entry name" value="Peptidase_M48"/>
    <property type="match status" value="1"/>
</dbReference>
<evidence type="ECO:0000256" key="4">
    <source>
        <dbReference type="ARBA" id="ARBA00022801"/>
    </source>
</evidence>
<accession>A0A0W0VQR4</accession>
<dbReference type="PANTHER" id="PTHR22726:SF1">
    <property type="entry name" value="METALLOENDOPEPTIDASE OMA1, MITOCHONDRIAL"/>
    <property type="match status" value="1"/>
</dbReference>
<keyword evidence="6" id="KW-0482">Metalloprotease</keyword>
<gene>
    <name evidence="8" type="ORF">Llon_0540</name>
</gene>
<dbReference type="SUPFAM" id="SSF48452">
    <property type="entry name" value="TPR-like"/>
    <property type="match status" value="1"/>
</dbReference>
<proteinExistence type="predicted"/>
<dbReference type="RefSeq" id="WP_237758242.1">
    <property type="nucleotide sequence ID" value="NZ_CAAAHZ010000017.1"/>
</dbReference>
<evidence type="ECO:0000313" key="8">
    <source>
        <dbReference type="EMBL" id="KTD22500.1"/>
    </source>
</evidence>
<dbReference type="AlphaFoldDB" id="A0A0W0VQR4"/>
<name>A0A0W0VQR4_9GAMM</name>
<dbReference type="EMBL" id="LNYK01000009">
    <property type="protein sequence ID" value="KTD22500.1"/>
    <property type="molecule type" value="Genomic_DNA"/>
</dbReference>
<comment type="cofactor">
    <cofactor evidence="1">
        <name>Zn(2+)</name>
        <dbReference type="ChEBI" id="CHEBI:29105"/>
    </cofactor>
</comment>
<evidence type="ECO:0000256" key="2">
    <source>
        <dbReference type="ARBA" id="ARBA00022670"/>
    </source>
</evidence>
<keyword evidence="4" id="KW-0378">Hydrolase</keyword>
<dbReference type="Gene3D" id="1.25.40.10">
    <property type="entry name" value="Tetratricopeptide repeat domain"/>
    <property type="match status" value="1"/>
</dbReference>
<dbReference type="GO" id="GO:0004222">
    <property type="term" value="F:metalloendopeptidase activity"/>
    <property type="evidence" value="ECO:0007669"/>
    <property type="project" value="InterPro"/>
</dbReference>
<keyword evidence="2 8" id="KW-0645">Protease</keyword>